<dbReference type="EMBL" id="CP001736">
    <property type="protein sequence ID" value="ADB31693.1"/>
    <property type="molecule type" value="Genomic_DNA"/>
</dbReference>
<evidence type="ECO:0000313" key="11">
    <source>
        <dbReference type="Proteomes" id="UP000007967"/>
    </source>
</evidence>
<evidence type="ECO:0000313" key="10">
    <source>
        <dbReference type="EMBL" id="ADB31693.1"/>
    </source>
</evidence>
<dbReference type="GO" id="GO:0008882">
    <property type="term" value="F:[glutamate-ammonia-ligase] adenylyltransferase activity"/>
    <property type="evidence" value="ECO:0007669"/>
    <property type="project" value="UniProtKB-UniRule"/>
</dbReference>
<dbReference type="GO" id="GO:0000287">
    <property type="term" value="F:magnesium ion binding"/>
    <property type="evidence" value="ECO:0007669"/>
    <property type="project" value="UniProtKB-UniRule"/>
</dbReference>
<dbReference type="EC" id="2.7.7.42" evidence="7"/>
<dbReference type="PANTHER" id="PTHR30621">
    <property type="entry name" value="GLUTAMINE SYNTHETASE ADENYLYLTRANSFERASE"/>
    <property type="match status" value="1"/>
</dbReference>
<sequence>MSSEGQLVRRGFADPRRAAKMLDQLDALDAHTPMATDQLITSLSESADPDLALLGLLGLVEALDQHEFDLPAFARTLDMDGDFRRRLCGVLGASEALGRHLSVHPRHWYDLADPALAGTNPGPDDVAARLATAFDAENPVDALRVEYRRLLLRLAARDLAEGLPVDEVATVLADLAGGALETALRIARDDYFGQHPEAADCRLAVIAMGKCGGRELNYVSDVDVLFVAEPLENEPEAPALKTATQLAAAVMRICSAHTPEGTLWPVDAALRPEGKSGPLVRTLDSHLAYYQRWAKTWEFQALLKARPVAGDAQLGQAYVEQTGRLVWSAADREGFVDDVQAMRRRVVDHIPAADADRQLKLGPGGLRDVEFAVQLLQLVHGRSDDKVRSGTTLVALEQLTTSGYVGRTDGATLADAYRFLRSMEHRIQLYRLRRTHQVPEQEDDLRRLGRSLGFTKNPVADLTAAWKKHALEVRRLHEKLFYRPLLAAVARIPGEEVRLTPEAAKQRLTALGYADPASALRHIEALSEGVSRRSSIQRALLPAMLGWFAESPDPDAGLLAFRTISDSLGSTPWYLRQLRDEGASAERLAHLLASGRYAVDLLQRAPEATAMLADERELVPRGLEALQAEMSAAARRQEQPEAAVAAIRAARRRELFRVAAADLSSLLDVEAVGEALTTISVATLTSALEVARRTVAKGGEQPTRMAIVAMGRFGGHELSYGSDADVMFVHDPVPGASEKAATDFATQAATELRRLLALPGADPAVAVDADLRPEGRQGPLVRTLSSYAAYYARWSAVWEAQALLRADPLCGDAELCGAFRDLIDPLRYPAGGVAERDVTEIRRIKARVDAERLPRGADPATHTKLGRGGLADIEWTVQLLQLREAHRVEGLRTTRTLGALRAAVDAGLVERREADVLRDAWQLATRIRNAIMLVRARPGDSLPRNPRDLAAVAQICGFPAGETSRFSDEYLRRTRRARNVVDHLFWGD</sequence>
<evidence type="ECO:0000259" key="8">
    <source>
        <dbReference type="Pfam" id="PF03710"/>
    </source>
</evidence>
<evidence type="ECO:0000256" key="2">
    <source>
        <dbReference type="ARBA" id="ARBA00022695"/>
    </source>
</evidence>
<dbReference type="GO" id="GO:0005524">
    <property type="term" value="F:ATP binding"/>
    <property type="evidence" value="ECO:0007669"/>
    <property type="project" value="UniProtKB-UniRule"/>
</dbReference>
<comment type="similarity">
    <text evidence="7">Belongs to the GlnE family.</text>
</comment>
<evidence type="ECO:0000256" key="3">
    <source>
        <dbReference type="ARBA" id="ARBA00022741"/>
    </source>
</evidence>
<comment type="function">
    <text evidence="7">Involved in the regulation of glutamine synthetase GlnA, a key enzyme in the process to assimilate ammonia. When cellular nitrogen levels are high, the C-terminal adenylyl transferase (AT) inactivates GlnA by covalent transfer of an adenylyl group from ATP to specific tyrosine residue of GlnA, thus reducing its activity. Conversely, when nitrogen levels are low, the N-terminal adenylyl removase (AR) activates GlnA by removing the adenylyl group by phosphorolysis, increasing its activity. The regulatory region of GlnE binds the signal transduction protein PII (GlnB) which indicates the nitrogen status of the cell.</text>
</comment>
<feature type="domain" description="Glutamate-ammonia ligase adenylyltransferase repeated" evidence="8">
    <location>
        <begin position="86"/>
        <end position="318"/>
    </location>
</feature>
<dbReference type="Pfam" id="PF08335">
    <property type="entry name" value="GlnD_UR_UTase"/>
    <property type="match status" value="2"/>
</dbReference>
<keyword evidence="5 7" id="KW-0460">Magnesium</keyword>
<comment type="cofactor">
    <cofactor evidence="7">
        <name>Mg(2+)</name>
        <dbReference type="ChEBI" id="CHEBI:18420"/>
    </cofactor>
</comment>
<reference evidence="11" key="1">
    <citation type="submission" date="2009-09" db="EMBL/GenBank/DDBJ databases">
        <title>The complete genome of Kribbella flavida DSM 17836.</title>
        <authorList>
            <consortium name="US DOE Joint Genome Institute (JGI-PGF)"/>
            <person name="Lucas S."/>
            <person name="Copeland A."/>
            <person name="Lapidus A."/>
            <person name="Glavina del Rio T."/>
            <person name="Dalin E."/>
            <person name="Tice H."/>
            <person name="Bruce D."/>
            <person name="Goodwin L."/>
            <person name="Pitluck S."/>
            <person name="Kyrpides N."/>
            <person name="Mavromatis K."/>
            <person name="Ivanova N."/>
            <person name="Saunders E."/>
            <person name="Brettin T."/>
            <person name="Detter J.C."/>
            <person name="Han C."/>
            <person name="Larimer F."/>
            <person name="Land M."/>
            <person name="Hauser L."/>
            <person name="Markowitz V."/>
            <person name="Cheng J.-F."/>
            <person name="Hugenholtz P."/>
            <person name="Woyke T."/>
            <person name="Wu D."/>
            <person name="Pukall R."/>
            <person name="Klenk H.-P."/>
            <person name="Eisen J.A."/>
        </authorList>
    </citation>
    <scope>NUCLEOTIDE SEQUENCE [LARGE SCALE GENOMIC DNA]</scope>
    <source>
        <strain evidence="11">DSM 17836 / JCM 10339 / NBRC 14399</strain>
    </source>
</reference>
<dbReference type="NCBIfam" id="NF010707">
    <property type="entry name" value="PRK14109.1"/>
    <property type="match status" value="1"/>
</dbReference>
<reference evidence="10 11" key="2">
    <citation type="journal article" date="2010" name="Stand. Genomic Sci.">
        <title>Complete genome sequence of Kribbella flavida type strain (IFO 14399).</title>
        <authorList>
            <person name="Pukall R."/>
            <person name="Lapidus A."/>
            <person name="Glavina Del Rio T."/>
            <person name="Copeland A."/>
            <person name="Tice H."/>
            <person name="Cheng J.-F."/>
            <person name="Lucas S."/>
            <person name="Chen F."/>
            <person name="Nolan M."/>
            <person name="LaButti K."/>
            <person name="Pati A."/>
            <person name="Ivanova N."/>
            <person name="Mavrommatis K."/>
            <person name="Mikhailova N."/>
            <person name="Pitluck S."/>
            <person name="Bruce D."/>
            <person name="Goodwin L."/>
            <person name="Land M."/>
            <person name="Hauser L."/>
            <person name="Chang Y.-J."/>
            <person name="Jeffries C.D."/>
            <person name="Chen A."/>
            <person name="Palaniappan K."/>
            <person name="Chain P."/>
            <person name="Rohde M."/>
            <person name="Goeker M."/>
            <person name="Bristow J."/>
            <person name="Eisen J.A."/>
            <person name="Markowitz V."/>
            <person name="Hugenholtz P."/>
            <person name="Kyrpides N.C."/>
            <person name="Klenk H.-P."/>
            <person name="Brettin T."/>
        </authorList>
    </citation>
    <scope>NUCLEOTIDE SEQUENCE [LARGE SCALE GENOMIC DNA]</scope>
    <source>
        <strain evidence="11">DSM 17836 / JCM 10339 / NBRC 14399</strain>
    </source>
</reference>
<dbReference type="CDD" id="cd05401">
    <property type="entry name" value="NT_GlnE_GlnD_like"/>
    <property type="match status" value="2"/>
</dbReference>
<dbReference type="Gene3D" id="1.20.120.330">
    <property type="entry name" value="Nucleotidyltransferases domain 2"/>
    <property type="match status" value="2"/>
</dbReference>
<evidence type="ECO:0000256" key="6">
    <source>
        <dbReference type="ARBA" id="ARBA00023268"/>
    </source>
</evidence>
<feature type="region of interest" description="Adenylyl removase" evidence="7">
    <location>
        <begin position="1"/>
        <end position="485"/>
    </location>
</feature>
<name>D2PXQ1_KRIFD</name>
<evidence type="ECO:0000256" key="1">
    <source>
        <dbReference type="ARBA" id="ARBA00022679"/>
    </source>
</evidence>
<keyword evidence="10" id="KW-0436">Ligase</keyword>
<dbReference type="InterPro" id="IPR023057">
    <property type="entry name" value="GlnE"/>
</dbReference>
<dbReference type="HAMAP" id="MF_00802">
    <property type="entry name" value="GlnE"/>
    <property type="match status" value="1"/>
</dbReference>
<keyword evidence="3 7" id="KW-0547">Nucleotide-binding</keyword>
<dbReference type="KEGG" id="kfl:Kfla_2625"/>
<dbReference type="Pfam" id="PF03710">
    <property type="entry name" value="GlnE"/>
    <property type="match status" value="2"/>
</dbReference>
<evidence type="ECO:0000259" key="9">
    <source>
        <dbReference type="Pfam" id="PF08335"/>
    </source>
</evidence>
<proteinExistence type="inferred from homology"/>
<dbReference type="SUPFAM" id="SSF81593">
    <property type="entry name" value="Nucleotidyltransferase substrate binding subunit/domain"/>
    <property type="match status" value="2"/>
</dbReference>
<dbReference type="GO" id="GO:0047388">
    <property type="term" value="F:[glutamine synthetase]-adenylyl-L-tyrosine phosphorylase activity"/>
    <property type="evidence" value="ECO:0007669"/>
    <property type="project" value="UniProtKB-EC"/>
</dbReference>
<dbReference type="InterPro" id="IPR043519">
    <property type="entry name" value="NT_sf"/>
</dbReference>
<evidence type="ECO:0000256" key="4">
    <source>
        <dbReference type="ARBA" id="ARBA00022840"/>
    </source>
</evidence>
<comment type="catalytic activity">
    <reaction evidence="7">
        <text>[glutamine synthetase]-L-tyrosine + ATP = [glutamine synthetase]-O(4)-(5'-adenylyl)-L-tyrosine + diphosphate</text>
        <dbReference type="Rhea" id="RHEA:18589"/>
        <dbReference type="Rhea" id="RHEA-COMP:10660"/>
        <dbReference type="Rhea" id="RHEA-COMP:10661"/>
        <dbReference type="ChEBI" id="CHEBI:30616"/>
        <dbReference type="ChEBI" id="CHEBI:33019"/>
        <dbReference type="ChEBI" id="CHEBI:46858"/>
        <dbReference type="ChEBI" id="CHEBI:83624"/>
        <dbReference type="EC" id="2.7.7.42"/>
    </reaction>
</comment>
<keyword evidence="4 7" id="KW-0067">ATP-binding</keyword>
<dbReference type="InterPro" id="IPR005190">
    <property type="entry name" value="GlnE_rpt_dom"/>
</dbReference>
<protein>
    <recommendedName>
        <fullName evidence="7">Bifunctional glutamine synthetase adenylyltransferase/adenylyl-removing enzyme</fullName>
    </recommendedName>
    <alternativeName>
        <fullName evidence="7">ATP:glutamine synthetase adenylyltransferase</fullName>
    </alternativeName>
    <alternativeName>
        <fullName evidence="7">ATase</fullName>
    </alternativeName>
    <domain>
        <recommendedName>
            <fullName evidence="7">Glutamine synthetase adenylyl-L-tyrosine phosphorylase</fullName>
            <ecNumber evidence="7">2.7.7.89</ecNumber>
        </recommendedName>
        <alternativeName>
            <fullName evidence="7">Adenylyl removase</fullName>
            <shortName evidence="7">AR</shortName>
            <shortName evidence="7">AT-N</shortName>
        </alternativeName>
    </domain>
    <domain>
        <recommendedName>
            <fullName evidence="7">Glutamine synthetase adenylyl transferase</fullName>
            <ecNumber evidence="7">2.7.7.42</ecNumber>
        </recommendedName>
        <alternativeName>
            <fullName evidence="7">Adenylyl transferase</fullName>
            <shortName evidence="7">AT</shortName>
            <shortName evidence="7">AT-C</shortName>
        </alternativeName>
    </domain>
</protein>
<feature type="region of interest" description="Adenylyl transferase" evidence="7">
    <location>
        <begin position="493"/>
        <end position="988"/>
    </location>
</feature>
<feature type="domain" description="Glutamate-ammonia ligase adenylyltransferase repeated" evidence="8">
    <location>
        <begin position="586"/>
        <end position="817"/>
    </location>
</feature>
<dbReference type="PANTHER" id="PTHR30621:SF0">
    <property type="entry name" value="BIFUNCTIONAL GLUTAMINE SYNTHETASE ADENYLYLTRANSFERASE_ADENYLYL-REMOVING ENZYME"/>
    <property type="match status" value="1"/>
</dbReference>
<organism evidence="10 11">
    <name type="scientific">Kribbella flavida (strain DSM 17836 / JCM 10339 / NBRC 14399)</name>
    <dbReference type="NCBI Taxonomy" id="479435"/>
    <lineage>
        <taxon>Bacteria</taxon>
        <taxon>Bacillati</taxon>
        <taxon>Actinomycetota</taxon>
        <taxon>Actinomycetes</taxon>
        <taxon>Propionibacteriales</taxon>
        <taxon>Kribbellaceae</taxon>
        <taxon>Kribbella</taxon>
    </lineage>
</organism>
<gene>
    <name evidence="7" type="primary">glnE</name>
    <name evidence="10" type="ordered locus">Kfla_2625</name>
</gene>
<keyword evidence="6 7" id="KW-0511">Multifunctional enzyme</keyword>
<dbReference type="SUPFAM" id="SSF81301">
    <property type="entry name" value="Nucleotidyltransferase"/>
    <property type="match status" value="2"/>
</dbReference>
<dbReference type="Gene3D" id="3.30.460.10">
    <property type="entry name" value="Beta Polymerase, domain 2"/>
    <property type="match status" value="2"/>
</dbReference>
<dbReference type="InterPro" id="IPR013546">
    <property type="entry name" value="PII_UdlTrfase/GS_AdlTrfase"/>
</dbReference>
<feature type="domain" description="PII-uridylyltransferase/Glutamine-synthetase adenylyltransferase" evidence="9">
    <location>
        <begin position="341"/>
        <end position="481"/>
    </location>
</feature>
<accession>D2PXQ1</accession>
<evidence type="ECO:0000256" key="7">
    <source>
        <dbReference type="HAMAP-Rule" id="MF_00802"/>
    </source>
</evidence>
<dbReference type="STRING" id="479435.Kfla_2625"/>
<keyword evidence="11" id="KW-1185">Reference proteome</keyword>
<evidence type="ECO:0000256" key="5">
    <source>
        <dbReference type="ARBA" id="ARBA00022842"/>
    </source>
</evidence>
<dbReference type="Proteomes" id="UP000007967">
    <property type="component" value="Chromosome"/>
</dbReference>
<dbReference type="GO" id="GO:0000820">
    <property type="term" value="P:regulation of glutamine family amino acid metabolic process"/>
    <property type="evidence" value="ECO:0007669"/>
    <property type="project" value="UniProtKB-UniRule"/>
</dbReference>
<dbReference type="GO" id="GO:0016874">
    <property type="term" value="F:ligase activity"/>
    <property type="evidence" value="ECO:0007669"/>
    <property type="project" value="UniProtKB-KW"/>
</dbReference>
<comment type="catalytic activity">
    <reaction evidence="7">
        <text>[glutamine synthetase]-O(4)-(5'-adenylyl)-L-tyrosine + phosphate = [glutamine synthetase]-L-tyrosine + ADP</text>
        <dbReference type="Rhea" id="RHEA:43716"/>
        <dbReference type="Rhea" id="RHEA-COMP:10660"/>
        <dbReference type="Rhea" id="RHEA-COMP:10661"/>
        <dbReference type="ChEBI" id="CHEBI:43474"/>
        <dbReference type="ChEBI" id="CHEBI:46858"/>
        <dbReference type="ChEBI" id="CHEBI:83624"/>
        <dbReference type="ChEBI" id="CHEBI:456216"/>
        <dbReference type="EC" id="2.7.7.89"/>
    </reaction>
</comment>
<keyword evidence="2 7" id="KW-0548">Nucleotidyltransferase</keyword>
<feature type="domain" description="PII-uridylyltransferase/Glutamine-synthetase adenylyltransferase" evidence="9">
    <location>
        <begin position="860"/>
        <end position="984"/>
    </location>
</feature>
<dbReference type="HOGENOM" id="CLU_006233_1_0_11"/>
<keyword evidence="1 7" id="KW-0808">Transferase</keyword>
<dbReference type="GO" id="GO:0005829">
    <property type="term" value="C:cytosol"/>
    <property type="evidence" value="ECO:0007669"/>
    <property type="project" value="TreeGrafter"/>
</dbReference>
<dbReference type="AlphaFoldDB" id="D2PXQ1"/>
<dbReference type="eggNOG" id="COG1391">
    <property type="taxonomic scope" value="Bacteria"/>
</dbReference>
<dbReference type="EC" id="2.7.7.89" evidence="7"/>